<gene>
    <name evidence="5" type="ORF">FSB_LOCUS15632</name>
</gene>
<dbReference type="AlphaFoldDB" id="A0A2N9FKX8"/>
<reference evidence="5" key="1">
    <citation type="submission" date="2018-02" db="EMBL/GenBank/DDBJ databases">
        <authorList>
            <person name="Cohen D.B."/>
            <person name="Kent A.D."/>
        </authorList>
    </citation>
    <scope>NUCLEOTIDE SEQUENCE</scope>
</reference>
<protein>
    <recommendedName>
        <fullName evidence="1">Protein FAR1-RELATED SEQUENCE</fullName>
    </recommendedName>
</protein>
<keyword evidence="1" id="KW-0862">Zinc</keyword>
<dbReference type="GO" id="GO:0006355">
    <property type="term" value="P:regulation of DNA-templated transcription"/>
    <property type="evidence" value="ECO:0007669"/>
    <property type="project" value="UniProtKB-UniRule"/>
</dbReference>
<feature type="domain" description="FAR1" evidence="3">
    <location>
        <begin position="75"/>
        <end position="170"/>
    </location>
</feature>
<evidence type="ECO:0000259" key="3">
    <source>
        <dbReference type="Pfam" id="PF03101"/>
    </source>
</evidence>
<keyword evidence="1" id="KW-0863">Zinc-finger</keyword>
<comment type="function">
    <text evidence="1">Putative transcription activator involved in regulating light control of development.</text>
</comment>
<sequence length="882" mass="101252">MEEEPSSESKELVDSFAALEEDVDECCVVEDVETPMVLDDASEHNVNMEYSECLVGGVVEPTLGMEFTSEDDARNFYNAYAKQTGFSIRVNSYYRSKKDNSIISREFCCSKGGFRRDRRAKRIDSSDDTKRRRARPITREGCKALMTVRKRDNGKWYVAKLEKSHNHELVTPAMRHFLRSHKQELDPSKSLSNSFSSPGMGLNDPINVLTDDSNSFGKLVFTVQNSVNYIGRGRQSTFGIDAQSLLGFFKVMQASDPAFFYAIQVDEKDRLSSVFWVDTGSRIAYNCFSDVVAFDTTYHVNQYKMPFAPFTGVHHHKQSVLFGCALLADETESTFIWLFTTWLEAMSGQQPGLIITDYDSAIGRAVEQVLPQSRHRYCKWHIMSKMPREMGDIYSSLPRTFQVEFDRCINKSETPDEFESSWLVLLDKYNLRGNEWLQSLYIDRKLWVPTYVRDTFFAGMYATQRSTSVYSLFDGYVNARTTLQDFAEQYEKALDDCYEKEARAEFETFYTKPVLKTPLPMEKQAANIYTRKFFTIFQEEVFESLALAACGETQGNSQKGKNLQYNILYQEAIKCADEGMTSDHSFRLALNALREARIKIIDAKKDTINAKKMETMASTSYQDENTTIASQVDSSSAPVTPLEYQKTKTRESSRENNILSSEQSSSRVMLCTSCKCPGHDSSTCLWLKDSGQNTSMNIIKPIRCPHNLGQQHWAGLTVQVRYNPGLNESRFWSELMFLILDVMFIIWPLLGKENKNLKRMAWGYYPALPTVLFTKWDRDPLFSSFSRHSFDSRCSASRISFVASLISINFSWMARMSVFMDVASAVHKGIQAYIHQQRESKLWREKLEKSGSLSHSEMIRQQRIQARLERLQLHYQAKLGLC</sequence>
<name>A0A2N9FKX8_FAGSY</name>
<proteinExistence type="inferred from homology"/>
<evidence type="ECO:0000259" key="4">
    <source>
        <dbReference type="Pfam" id="PF10551"/>
    </source>
</evidence>
<dbReference type="Pfam" id="PF10551">
    <property type="entry name" value="MULE"/>
    <property type="match status" value="1"/>
</dbReference>
<dbReference type="PANTHER" id="PTHR31669:SF157">
    <property type="entry name" value="PROTEIN FAR1-RELATED SEQUENCE"/>
    <property type="match status" value="1"/>
</dbReference>
<feature type="compositionally biased region" description="Basic and acidic residues" evidence="2">
    <location>
        <begin position="645"/>
        <end position="654"/>
    </location>
</feature>
<evidence type="ECO:0000256" key="1">
    <source>
        <dbReference type="RuleBase" id="RU367018"/>
    </source>
</evidence>
<evidence type="ECO:0000256" key="2">
    <source>
        <dbReference type="SAM" id="MobiDB-lite"/>
    </source>
</evidence>
<dbReference type="EMBL" id="OIVN01000943">
    <property type="protein sequence ID" value="SPC87750.1"/>
    <property type="molecule type" value="Genomic_DNA"/>
</dbReference>
<keyword evidence="1" id="KW-0539">Nucleus</keyword>
<dbReference type="PANTHER" id="PTHR31669">
    <property type="entry name" value="PROTEIN FAR1-RELATED SEQUENCE 10-RELATED"/>
    <property type="match status" value="1"/>
</dbReference>
<dbReference type="InterPro" id="IPR031052">
    <property type="entry name" value="FHY3/FAR1"/>
</dbReference>
<organism evidence="5">
    <name type="scientific">Fagus sylvatica</name>
    <name type="common">Beechnut</name>
    <dbReference type="NCBI Taxonomy" id="28930"/>
    <lineage>
        <taxon>Eukaryota</taxon>
        <taxon>Viridiplantae</taxon>
        <taxon>Streptophyta</taxon>
        <taxon>Embryophyta</taxon>
        <taxon>Tracheophyta</taxon>
        <taxon>Spermatophyta</taxon>
        <taxon>Magnoliopsida</taxon>
        <taxon>eudicotyledons</taxon>
        <taxon>Gunneridae</taxon>
        <taxon>Pentapetalae</taxon>
        <taxon>rosids</taxon>
        <taxon>fabids</taxon>
        <taxon>Fagales</taxon>
        <taxon>Fagaceae</taxon>
        <taxon>Fagus</taxon>
    </lineage>
</organism>
<feature type="region of interest" description="Disordered" evidence="2">
    <location>
        <begin position="639"/>
        <end position="659"/>
    </location>
</feature>
<feature type="domain" description="MULE transposase" evidence="4">
    <location>
        <begin position="291"/>
        <end position="385"/>
    </location>
</feature>
<comment type="subcellular location">
    <subcellularLocation>
        <location evidence="1">Nucleus</location>
    </subcellularLocation>
</comment>
<evidence type="ECO:0000313" key="5">
    <source>
        <dbReference type="EMBL" id="SPC87750.1"/>
    </source>
</evidence>
<keyword evidence="1" id="KW-0479">Metal-binding</keyword>
<dbReference type="GO" id="GO:0005634">
    <property type="term" value="C:nucleus"/>
    <property type="evidence" value="ECO:0007669"/>
    <property type="project" value="UniProtKB-SubCell"/>
</dbReference>
<dbReference type="InterPro" id="IPR004330">
    <property type="entry name" value="FAR1_DNA_bnd_dom"/>
</dbReference>
<accession>A0A2N9FKX8</accession>
<comment type="similarity">
    <text evidence="1">Belongs to the FHY3/FAR1 family.</text>
</comment>
<dbReference type="InterPro" id="IPR018289">
    <property type="entry name" value="MULE_transposase_dom"/>
</dbReference>
<dbReference type="Pfam" id="PF03101">
    <property type="entry name" value="FAR1"/>
    <property type="match status" value="1"/>
</dbReference>
<dbReference type="GO" id="GO:0008270">
    <property type="term" value="F:zinc ion binding"/>
    <property type="evidence" value="ECO:0007669"/>
    <property type="project" value="UniProtKB-UniRule"/>
</dbReference>